<evidence type="ECO:0000259" key="8">
    <source>
        <dbReference type="SMART" id="SM00446"/>
    </source>
</evidence>
<proteinExistence type="inferred from homology"/>
<dbReference type="eggNOG" id="KOG1644">
    <property type="taxonomic scope" value="Eukaryota"/>
</dbReference>
<dbReference type="AlphaFoldDB" id="D8S7H9"/>
<comment type="similarity">
    <text evidence="7">Belongs to the U2 small nuclear ribonucleoprotein A family.</text>
</comment>
<feature type="non-terminal residue" evidence="9">
    <location>
        <position position="153"/>
    </location>
</feature>
<keyword evidence="6" id="KW-0539">Nucleus</keyword>
<dbReference type="STRING" id="88036.D8S7H9"/>
<dbReference type="KEGG" id="smo:SELMODRAFT_6302"/>
<dbReference type="PANTHER" id="PTHR10552">
    <property type="entry name" value="U2 SMALL NUCLEAR RIBONUCLEOPROTEIN A"/>
    <property type="match status" value="1"/>
</dbReference>
<comment type="subcellular location">
    <subcellularLocation>
        <location evidence="1">Nucleus</location>
    </subcellularLocation>
</comment>
<dbReference type="PROSITE" id="PS51450">
    <property type="entry name" value="LRR"/>
    <property type="match status" value="1"/>
</dbReference>
<dbReference type="InterPro" id="IPR044640">
    <property type="entry name" value="RU2A"/>
</dbReference>
<dbReference type="PANTHER" id="PTHR10552:SF6">
    <property type="entry name" value="U2 SMALL NUCLEAR RIBONUCLEOPROTEIN A"/>
    <property type="match status" value="1"/>
</dbReference>
<evidence type="ECO:0000256" key="1">
    <source>
        <dbReference type="ARBA" id="ARBA00004123"/>
    </source>
</evidence>
<sequence length="153" mass="17241">MVRLGAELISRAPQYLNAVKDREIDLRGNKIAAIENLGVTADQYDSIDLSDNEIVKLDGFPELRRLSTLLISNNRISRISSSLGEFLPKLHTLVLTNNRLSNLAELDPLASLVKLHTLSLLENVVTKLPEYRLYVIHKLPNLRLLDFSKVKAK</sequence>
<name>D8S7H9_SELML</name>
<evidence type="ECO:0000313" key="9">
    <source>
        <dbReference type="EMBL" id="EFJ19611.1"/>
    </source>
</evidence>
<keyword evidence="2" id="KW-0433">Leucine-rich repeat</keyword>
<dbReference type="Gene3D" id="3.80.10.10">
    <property type="entry name" value="Ribonuclease Inhibitor"/>
    <property type="match status" value="1"/>
</dbReference>
<evidence type="ECO:0000256" key="6">
    <source>
        <dbReference type="ARBA" id="ARBA00023242"/>
    </source>
</evidence>
<keyword evidence="3" id="KW-0747">Spliceosome</keyword>
<dbReference type="Proteomes" id="UP000001514">
    <property type="component" value="Unassembled WGS sequence"/>
</dbReference>
<keyword evidence="10" id="KW-1185">Reference proteome</keyword>
<dbReference type="FunFam" id="3.80.10.10:FF:000026">
    <property type="entry name" value="U2 small nuclear ribonucleoprotein A"/>
    <property type="match status" value="1"/>
</dbReference>
<dbReference type="SUPFAM" id="SSF52058">
    <property type="entry name" value="L domain-like"/>
    <property type="match status" value="1"/>
</dbReference>
<dbReference type="GO" id="GO:0000398">
    <property type="term" value="P:mRNA splicing, via spliceosome"/>
    <property type="evidence" value="ECO:0007669"/>
    <property type="project" value="InterPro"/>
</dbReference>
<dbReference type="GO" id="GO:0005681">
    <property type="term" value="C:spliceosomal complex"/>
    <property type="evidence" value="ECO:0007669"/>
    <property type="project" value="UniProtKB-KW"/>
</dbReference>
<evidence type="ECO:0000256" key="5">
    <source>
        <dbReference type="ARBA" id="ARBA00023187"/>
    </source>
</evidence>
<dbReference type="GO" id="GO:0030620">
    <property type="term" value="F:U2 snRNA binding"/>
    <property type="evidence" value="ECO:0007669"/>
    <property type="project" value="InterPro"/>
</dbReference>
<dbReference type="OMA" id="NNRICHI"/>
<evidence type="ECO:0000256" key="7">
    <source>
        <dbReference type="ARBA" id="ARBA00024196"/>
    </source>
</evidence>
<accession>D8S7H9</accession>
<dbReference type="Pfam" id="PF14580">
    <property type="entry name" value="LRR_9"/>
    <property type="match status" value="1"/>
</dbReference>
<dbReference type="InterPro" id="IPR003603">
    <property type="entry name" value="U2A'_phosphoprotein32A_C"/>
</dbReference>
<dbReference type="Gramene" id="EFJ19611">
    <property type="protein sequence ID" value="EFJ19611"/>
    <property type="gene ID" value="SELMODRAFT_6302"/>
</dbReference>
<dbReference type="InParanoid" id="D8S7H9"/>
<reference evidence="9 10" key="1">
    <citation type="journal article" date="2011" name="Science">
        <title>The Selaginella genome identifies genetic changes associated with the evolution of vascular plants.</title>
        <authorList>
            <person name="Banks J.A."/>
            <person name="Nishiyama T."/>
            <person name="Hasebe M."/>
            <person name="Bowman J.L."/>
            <person name="Gribskov M."/>
            <person name="dePamphilis C."/>
            <person name="Albert V.A."/>
            <person name="Aono N."/>
            <person name="Aoyama T."/>
            <person name="Ambrose B.A."/>
            <person name="Ashton N.W."/>
            <person name="Axtell M.J."/>
            <person name="Barker E."/>
            <person name="Barker M.S."/>
            <person name="Bennetzen J.L."/>
            <person name="Bonawitz N.D."/>
            <person name="Chapple C."/>
            <person name="Cheng C."/>
            <person name="Correa L.G."/>
            <person name="Dacre M."/>
            <person name="DeBarry J."/>
            <person name="Dreyer I."/>
            <person name="Elias M."/>
            <person name="Engstrom E.M."/>
            <person name="Estelle M."/>
            <person name="Feng L."/>
            <person name="Finet C."/>
            <person name="Floyd S.K."/>
            <person name="Frommer W.B."/>
            <person name="Fujita T."/>
            <person name="Gramzow L."/>
            <person name="Gutensohn M."/>
            <person name="Harholt J."/>
            <person name="Hattori M."/>
            <person name="Heyl A."/>
            <person name="Hirai T."/>
            <person name="Hiwatashi Y."/>
            <person name="Ishikawa M."/>
            <person name="Iwata M."/>
            <person name="Karol K.G."/>
            <person name="Koehler B."/>
            <person name="Kolukisaoglu U."/>
            <person name="Kubo M."/>
            <person name="Kurata T."/>
            <person name="Lalonde S."/>
            <person name="Li K."/>
            <person name="Li Y."/>
            <person name="Litt A."/>
            <person name="Lyons E."/>
            <person name="Manning G."/>
            <person name="Maruyama T."/>
            <person name="Michael T.P."/>
            <person name="Mikami K."/>
            <person name="Miyazaki S."/>
            <person name="Morinaga S."/>
            <person name="Murata T."/>
            <person name="Mueller-Roeber B."/>
            <person name="Nelson D.R."/>
            <person name="Obara M."/>
            <person name="Oguri Y."/>
            <person name="Olmstead R.G."/>
            <person name="Onodera N."/>
            <person name="Petersen B.L."/>
            <person name="Pils B."/>
            <person name="Prigge M."/>
            <person name="Rensing S.A."/>
            <person name="Riano-Pachon D.M."/>
            <person name="Roberts A.W."/>
            <person name="Sato Y."/>
            <person name="Scheller H.V."/>
            <person name="Schulz B."/>
            <person name="Schulz C."/>
            <person name="Shakirov E.V."/>
            <person name="Shibagaki N."/>
            <person name="Shinohara N."/>
            <person name="Shippen D.E."/>
            <person name="Soerensen I."/>
            <person name="Sotooka R."/>
            <person name="Sugimoto N."/>
            <person name="Sugita M."/>
            <person name="Sumikawa N."/>
            <person name="Tanurdzic M."/>
            <person name="Theissen G."/>
            <person name="Ulvskov P."/>
            <person name="Wakazuki S."/>
            <person name="Weng J.K."/>
            <person name="Willats W.W."/>
            <person name="Wipf D."/>
            <person name="Wolf P.G."/>
            <person name="Yang L."/>
            <person name="Zimmer A.D."/>
            <person name="Zhu Q."/>
            <person name="Mitros T."/>
            <person name="Hellsten U."/>
            <person name="Loque D."/>
            <person name="Otillar R."/>
            <person name="Salamov A."/>
            <person name="Schmutz J."/>
            <person name="Shapiro H."/>
            <person name="Lindquist E."/>
            <person name="Lucas S."/>
            <person name="Rokhsar D."/>
            <person name="Grigoriev I.V."/>
        </authorList>
    </citation>
    <scope>NUCLEOTIDE SEQUENCE [LARGE SCALE GENOMIC DNA]</scope>
</reference>
<feature type="domain" description="U2A'/phosphoprotein 32 family A C-terminal" evidence="8">
    <location>
        <begin position="128"/>
        <end position="146"/>
    </location>
</feature>
<evidence type="ECO:0000256" key="3">
    <source>
        <dbReference type="ARBA" id="ARBA00022728"/>
    </source>
</evidence>
<evidence type="ECO:0000256" key="4">
    <source>
        <dbReference type="ARBA" id="ARBA00022737"/>
    </source>
</evidence>
<dbReference type="SMART" id="SM00446">
    <property type="entry name" value="LRRcap"/>
    <property type="match status" value="1"/>
</dbReference>
<evidence type="ECO:0000313" key="10">
    <source>
        <dbReference type="Proteomes" id="UP000001514"/>
    </source>
</evidence>
<protein>
    <recommendedName>
        <fullName evidence="8">U2A'/phosphoprotein 32 family A C-terminal domain-containing protein</fullName>
    </recommendedName>
</protein>
<dbReference type="InterPro" id="IPR001611">
    <property type="entry name" value="Leu-rich_rpt"/>
</dbReference>
<keyword evidence="4" id="KW-0677">Repeat</keyword>
<keyword evidence="5" id="KW-0508">mRNA splicing</keyword>
<dbReference type="InterPro" id="IPR032675">
    <property type="entry name" value="LRR_dom_sf"/>
</dbReference>
<keyword evidence="3" id="KW-0507">mRNA processing</keyword>
<dbReference type="EMBL" id="GL377605">
    <property type="protein sequence ID" value="EFJ19611.1"/>
    <property type="molecule type" value="Genomic_DNA"/>
</dbReference>
<organism evidence="10">
    <name type="scientific">Selaginella moellendorffii</name>
    <name type="common">Spikemoss</name>
    <dbReference type="NCBI Taxonomy" id="88036"/>
    <lineage>
        <taxon>Eukaryota</taxon>
        <taxon>Viridiplantae</taxon>
        <taxon>Streptophyta</taxon>
        <taxon>Embryophyta</taxon>
        <taxon>Tracheophyta</taxon>
        <taxon>Lycopodiopsida</taxon>
        <taxon>Selaginellales</taxon>
        <taxon>Selaginellaceae</taxon>
        <taxon>Selaginella</taxon>
    </lineage>
</organism>
<gene>
    <name evidence="9" type="ORF">SELMODRAFT_6302</name>
</gene>
<dbReference type="HOGENOM" id="CLU_061027_2_0_1"/>
<dbReference type="FunCoup" id="D8S7H9">
    <property type="interactions" value="5419"/>
</dbReference>
<evidence type="ECO:0000256" key="2">
    <source>
        <dbReference type="ARBA" id="ARBA00022614"/>
    </source>
</evidence>